<dbReference type="AlphaFoldDB" id="A0AAX2F2S5"/>
<accession>A0AAX2F2S5</accession>
<evidence type="ECO:0008006" key="3">
    <source>
        <dbReference type="Google" id="ProtNLM"/>
    </source>
</evidence>
<dbReference type="RefSeq" id="WP_072904657.1">
    <property type="nucleotide sequence ID" value="NZ_BAKP01000043.1"/>
</dbReference>
<name>A0AAX2F2S5_9BACT</name>
<comment type="caution">
    <text evidence="1">The sequence shown here is derived from an EMBL/GenBank/DDBJ whole genome shotgun (WGS) entry which is preliminary data.</text>
</comment>
<protein>
    <recommendedName>
        <fullName evidence="3">Lipoprotein</fullName>
    </recommendedName>
</protein>
<sequence>MNKLSNLLFIVFCFIFVGCTCNDKQSKTKEYNVLQQKIYATEVSKEELDIPMMATATYSNGTHFYGADKIYYELSEGELTKIRSILNKQLPKIIPVNTIQLDLNNYFKQYLAYTYRGRIYVLVNLYKYYYIYYSTNPNKGVFSPAKGLHIISLKHEQNRSKYDNLMILLNLSKSRILRIETI</sequence>
<proteinExistence type="predicted"/>
<reference evidence="1 2" key="1">
    <citation type="submission" date="2016-11" db="EMBL/GenBank/DDBJ databases">
        <authorList>
            <person name="Varghese N."/>
            <person name="Submissions S."/>
        </authorList>
    </citation>
    <scope>NUCLEOTIDE SEQUENCE [LARGE SCALE GENOMIC DNA]</scope>
    <source>
        <strain evidence="1 2">DSM 22613</strain>
    </source>
</reference>
<evidence type="ECO:0000313" key="2">
    <source>
        <dbReference type="Proteomes" id="UP000184105"/>
    </source>
</evidence>
<organism evidence="1 2">
    <name type="scientific">Prevotella scopos JCM 17725</name>
    <dbReference type="NCBI Taxonomy" id="1236518"/>
    <lineage>
        <taxon>Bacteria</taxon>
        <taxon>Pseudomonadati</taxon>
        <taxon>Bacteroidota</taxon>
        <taxon>Bacteroidia</taxon>
        <taxon>Bacteroidales</taxon>
        <taxon>Prevotellaceae</taxon>
        <taxon>Prevotella</taxon>
    </lineage>
</organism>
<evidence type="ECO:0000313" key="1">
    <source>
        <dbReference type="EMBL" id="SHF75915.1"/>
    </source>
</evidence>
<dbReference type="PROSITE" id="PS51257">
    <property type="entry name" value="PROKAR_LIPOPROTEIN"/>
    <property type="match status" value="1"/>
</dbReference>
<dbReference type="Proteomes" id="UP000184105">
    <property type="component" value="Unassembled WGS sequence"/>
</dbReference>
<dbReference type="EMBL" id="FQWA01000008">
    <property type="protein sequence ID" value="SHF75915.1"/>
    <property type="molecule type" value="Genomic_DNA"/>
</dbReference>
<gene>
    <name evidence="1" type="ORF">SAMN05444364_10858</name>
</gene>
<keyword evidence="2" id="KW-1185">Reference proteome</keyword>